<gene>
    <name evidence="2" type="ORF">F0A17_08185</name>
</gene>
<name>A0A7V7G0F4_9GAMM</name>
<dbReference type="Gene3D" id="3.90.550.10">
    <property type="entry name" value="Spore Coat Polysaccharide Biosynthesis Protein SpsA, Chain A"/>
    <property type="match status" value="1"/>
</dbReference>
<dbReference type="PANTHER" id="PTHR22916:SF3">
    <property type="entry name" value="UDP-GLCNAC:BETAGAL BETA-1,3-N-ACETYLGLUCOSAMINYLTRANSFERASE-LIKE PROTEIN 1"/>
    <property type="match status" value="1"/>
</dbReference>
<comment type="caution">
    <text evidence="2">The sequence shown here is derived from an EMBL/GenBank/DDBJ whole genome shotgun (WGS) entry which is preliminary data.</text>
</comment>
<dbReference type="Proteomes" id="UP000486760">
    <property type="component" value="Unassembled WGS sequence"/>
</dbReference>
<evidence type="ECO:0000313" key="2">
    <source>
        <dbReference type="EMBL" id="KAA0012900.1"/>
    </source>
</evidence>
<dbReference type="Pfam" id="PF00535">
    <property type="entry name" value="Glycos_transf_2"/>
    <property type="match status" value="1"/>
</dbReference>
<accession>A0A7V7G0F4</accession>
<dbReference type="GO" id="GO:0016758">
    <property type="term" value="F:hexosyltransferase activity"/>
    <property type="evidence" value="ECO:0007669"/>
    <property type="project" value="UniProtKB-ARBA"/>
</dbReference>
<dbReference type="InterPro" id="IPR001173">
    <property type="entry name" value="Glyco_trans_2-like"/>
</dbReference>
<protein>
    <submittedName>
        <fullName evidence="2">Glycosyltransferase</fullName>
    </submittedName>
</protein>
<evidence type="ECO:0000313" key="3">
    <source>
        <dbReference type="Proteomes" id="UP000486760"/>
    </source>
</evidence>
<reference evidence="2 3" key="1">
    <citation type="submission" date="2019-08" db="EMBL/GenBank/DDBJ databases">
        <title>Bioinformatics analysis of the strain L3 and L5.</title>
        <authorList>
            <person name="Li X."/>
        </authorList>
    </citation>
    <scope>NUCLEOTIDE SEQUENCE [LARGE SCALE GENOMIC DNA]</scope>
    <source>
        <strain evidence="2 3">L5</strain>
    </source>
</reference>
<dbReference type="InterPro" id="IPR029044">
    <property type="entry name" value="Nucleotide-diphossugar_trans"/>
</dbReference>
<keyword evidence="3" id="KW-1185">Reference proteome</keyword>
<dbReference type="AlphaFoldDB" id="A0A7V7G0F4"/>
<dbReference type="SUPFAM" id="SSF53448">
    <property type="entry name" value="Nucleotide-diphospho-sugar transferases"/>
    <property type="match status" value="1"/>
</dbReference>
<dbReference type="PANTHER" id="PTHR22916">
    <property type="entry name" value="GLYCOSYLTRANSFERASE"/>
    <property type="match status" value="1"/>
</dbReference>
<dbReference type="EMBL" id="VTPY01000003">
    <property type="protein sequence ID" value="KAA0012900.1"/>
    <property type="molecule type" value="Genomic_DNA"/>
</dbReference>
<sequence>MKSIMNEPLITIITPTYNRADLLPETVDSLLGQRFADFEYLIVDDGSSDDTAAVLARYRDPRLRVLCQDNQGEVAATNRGWSEARGRYVAIVSSDDPMHPLWLGAMVNALECRPEAVVAYPDWAILDGRGGVRRVVRTRHHARAVMIADFQAQPGPGCLIRKSAGDRLSPPRRPRFRYCADLDMWLRLSLLGPFVRVPRVLANWREHDGSISVAERTPRRAAELVTLARDFFAREDLPEELAGLARDGLASAHGLASWVVRDSDPSLAGDYLARATALGYDGRFHR</sequence>
<keyword evidence="2" id="KW-0808">Transferase</keyword>
<evidence type="ECO:0000259" key="1">
    <source>
        <dbReference type="Pfam" id="PF00535"/>
    </source>
</evidence>
<proteinExistence type="predicted"/>
<organism evidence="2 3">
    <name type="scientific">Billgrantia pellis</name>
    <dbReference type="NCBI Taxonomy" id="2606936"/>
    <lineage>
        <taxon>Bacteria</taxon>
        <taxon>Pseudomonadati</taxon>
        <taxon>Pseudomonadota</taxon>
        <taxon>Gammaproteobacteria</taxon>
        <taxon>Oceanospirillales</taxon>
        <taxon>Halomonadaceae</taxon>
        <taxon>Billgrantia</taxon>
    </lineage>
</organism>
<feature type="domain" description="Glycosyltransferase 2-like" evidence="1">
    <location>
        <begin position="11"/>
        <end position="120"/>
    </location>
</feature>